<comment type="caution">
    <text evidence="1">The sequence shown here is derived from an EMBL/GenBank/DDBJ whole genome shotgun (WGS) entry which is preliminary data.</text>
</comment>
<evidence type="ECO:0000313" key="2">
    <source>
        <dbReference type="Proteomes" id="UP000299102"/>
    </source>
</evidence>
<name>A0A4C1V5K8_EUMVA</name>
<protein>
    <submittedName>
        <fullName evidence="1">Uncharacterized protein</fullName>
    </submittedName>
</protein>
<evidence type="ECO:0000313" key="1">
    <source>
        <dbReference type="EMBL" id="GBP34108.1"/>
    </source>
</evidence>
<organism evidence="1 2">
    <name type="scientific">Eumeta variegata</name>
    <name type="common">Bagworm moth</name>
    <name type="synonym">Eumeta japonica</name>
    <dbReference type="NCBI Taxonomy" id="151549"/>
    <lineage>
        <taxon>Eukaryota</taxon>
        <taxon>Metazoa</taxon>
        <taxon>Ecdysozoa</taxon>
        <taxon>Arthropoda</taxon>
        <taxon>Hexapoda</taxon>
        <taxon>Insecta</taxon>
        <taxon>Pterygota</taxon>
        <taxon>Neoptera</taxon>
        <taxon>Endopterygota</taxon>
        <taxon>Lepidoptera</taxon>
        <taxon>Glossata</taxon>
        <taxon>Ditrysia</taxon>
        <taxon>Tineoidea</taxon>
        <taxon>Psychidae</taxon>
        <taxon>Oiketicinae</taxon>
        <taxon>Eumeta</taxon>
    </lineage>
</organism>
<dbReference type="EMBL" id="BGZK01000284">
    <property type="protein sequence ID" value="GBP34108.1"/>
    <property type="molecule type" value="Genomic_DNA"/>
</dbReference>
<gene>
    <name evidence="1" type="ORF">EVAR_28242_1</name>
</gene>
<keyword evidence="2" id="KW-1185">Reference proteome</keyword>
<dbReference type="AlphaFoldDB" id="A0A4C1V5K8"/>
<accession>A0A4C1V5K8</accession>
<dbReference type="Proteomes" id="UP000299102">
    <property type="component" value="Unassembled WGS sequence"/>
</dbReference>
<sequence length="230" mass="25793">MGHGVWGRFDHYRGLNPAPFDSKATRQIPRRYHPLAMQFCKNNLDNTIEHVLRPKGSTSTLKRGDACANKVRFPASVSFARGSLSRRHAPGQRCEGRRFKSLRSTYAININQGVSPHNTRRARLVIEFSLTNCADVETFDAKRIKTESFARLRLRRRDFVCGGVGCGGTRLRAVCGSACRGMFNEILSDVAKCPKRPWPACYALIPFCCRRNRYSTPVPAMAHQAACTST</sequence>
<proteinExistence type="predicted"/>
<reference evidence="1 2" key="1">
    <citation type="journal article" date="2019" name="Commun. Biol.">
        <title>The bagworm genome reveals a unique fibroin gene that provides high tensile strength.</title>
        <authorList>
            <person name="Kono N."/>
            <person name="Nakamura H."/>
            <person name="Ohtoshi R."/>
            <person name="Tomita M."/>
            <person name="Numata K."/>
            <person name="Arakawa K."/>
        </authorList>
    </citation>
    <scope>NUCLEOTIDE SEQUENCE [LARGE SCALE GENOMIC DNA]</scope>
</reference>